<dbReference type="Proteomes" id="UP000580474">
    <property type="component" value="Unassembled WGS sequence"/>
</dbReference>
<proteinExistence type="predicted"/>
<sequence length="249" mass="26223">MTANLLLPTAPPEIPAERRGPAPPGRTDRGAAPRPASEVPGATLHGALRRSSAERAFGADGLRAALDDGRWIEPWSGVVLPSERAGDPLARAEAALLRAGPHAVLSGPTAVAMHGCTEAIADRTVHVAVPYDRQLRPAPDLAIKQTWVREADVIELDGLRVYALDAALAEMLCTGERRTALACLEQALAALGSAAVRFHAVVTEQVARRRDRRGTRRAAELLELARLGPSGAIPVVARIEAALPTGGRS</sequence>
<feature type="region of interest" description="Disordered" evidence="1">
    <location>
        <begin position="1"/>
        <end position="41"/>
    </location>
</feature>
<comment type="caution">
    <text evidence="2">The sequence shown here is derived from an EMBL/GenBank/DDBJ whole genome shotgun (WGS) entry which is preliminary data.</text>
</comment>
<gene>
    <name evidence="2" type="ORF">BJ969_004908</name>
</gene>
<dbReference type="EMBL" id="JACHIV010000001">
    <property type="protein sequence ID" value="MBB5071820.1"/>
    <property type="molecule type" value="Genomic_DNA"/>
</dbReference>
<organism evidence="2 3">
    <name type="scientific">Saccharopolyspora gloriosae</name>
    <dbReference type="NCBI Taxonomy" id="455344"/>
    <lineage>
        <taxon>Bacteria</taxon>
        <taxon>Bacillati</taxon>
        <taxon>Actinomycetota</taxon>
        <taxon>Actinomycetes</taxon>
        <taxon>Pseudonocardiales</taxon>
        <taxon>Pseudonocardiaceae</taxon>
        <taxon>Saccharopolyspora</taxon>
    </lineage>
</organism>
<evidence type="ECO:0000313" key="2">
    <source>
        <dbReference type="EMBL" id="MBB5071820.1"/>
    </source>
</evidence>
<accession>A0A840NIX7</accession>
<evidence type="ECO:0000256" key="1">
    <source>
        <dbReference type="SAM" id="MobiDB-lite"/>
    </source>
</evidence>
<protein>
    <recommendedName>
        <fullName evidence="4">Transcriptional regulator with AbiEi antitoxin domain of type IV toxin-antitoxin system</fullName>
    </recommendedName>
</protein>
<evidence type="ECO:0000313" key="3">
    <source>
        <dbReference type="Proteomes" id="UP000580474"/>
    </source>
</evidence>
<evidence type="ECO:0008006" key="4">
    <source>
        <dbReference type="Google" id="ProtNLM"/>
    </source>
</evidence>
<feature type="compositionally biased region" description="Basic and acidic residues" evidence="1">
    <location>
        <begin position="15"/>
        <end position="31"/>
    </location>
</feature>
<dbReference type="AlphaFoldDB" id="A0A840NIX7"/>
<name>A0A840NIX7_9PSEU</name>
<dbReference type="RefSeq" id="WP_184482478.1">
    <property type="nucleotide sequence ID" value="NZ_JACHIV010000001.1"/>
</dbReference>
<keyword evidence="3" id="KW-1185">Reference proteome</keyword>
<reference evidence="2 3" key="1">
    <citation type="submission" date="2020-08" db="EMBL/GenBank/DDBJ databases">
        <title>Sequencing the genomes of 1000 actinobacteria strains.</title>
        <authorList>
            <person name="Klenk H.-P."/>
        </authorList>
    </citation>
    <scope>NUCLEOTIDE SEQUENCE [LARGE SCALE GENOMIC DNA]</scope>
    <source>
        <strain evidence="2 3">DSM 45582</strain>
    </source>
</reference>